<feature type="compositionally biased region" description="Basic and acidic residues" evidence="1">
    <location>
        <begin position="16"/>
        <end position="26"/>
    </location>
</feature>
<protein>
    <submittedName>
        <fullName evidence="2">Uncharacterized protein</fullName>
    </submittedName>
</protein>
<comment type="caution">
    <text evidence="2">The sequence shown here is derived from an EMBL/GenBank/DDBJ whole genome shotgun (WGS) entry which is preliminary data.</text>
</comment>
<feature type="compositionally biased region" description="Basic residues" evidence="1">
    <location>
        <begin position="464"/>
        <end position="475"/>
    </location>
</feature>
<dbReference type="Proteomes" id="UP001159363">
    <property type="component" value="Chromosome 1"/>
</dbReference>
<feature type="compositionally biased region" description="Polar residues" evidence="1">
    <location>
        <begin position="28"/>
        <end position="37"/>
    </location>
</feature>
<evidence type="ECO:0000256" key="1">
    <source>
        <dbReference type="SAM" id="MobiDB-lite"/>
    </source>
</evidence>
<keyword evidence="3" id="KW-1185">Reference proteome</keyword>
<reference evidence="2 3" key="1">
    <citation type="submission" date="2023-02" db="EMBL/GenBank/DDBJ databases">
        <title>LHISI_Scaffold_Assembly.</title>
        <authorList>
            <person name="Stuart O.P."/>
            <person name="Cleave R."/>
            <person name="Magrath M.J.L."/>
            <person name="Mikheyev A.S."/>
        </authorList>
    </citation>
    <scope>NUCLEOTIDE SEQUENCE [LARGE SCALE GENOMIC DNA]</scope>
    <source>
        <strain evidence="2">Daus_M_001</strain>
        <tissue evidence="2">Leg muscle</tissue>
    </source>
</reference>
<organism evidence="2 3">
    <name type="scientific">Dryococelus australis</name>
    <dbReference type="NCBI Taxonomy" id="614101"/>
    <lineage>
        <taxon>Eukaryota</taxon>
        <taxon>Metazoa</taxon>
        <taxon>Ecdysozoa</taxon>
        <taxon>Arthropoda</taxon>
        <taxon>Hexapoda</taxon>
        <taxon>Insecta</taxon>
        <taxon>Pterygota</taxon>
        <taxon>Neoptera</taxon>
        <taxon>Polyneoptera</taxon>
        <taxon>Phasmatodea</taxon>
        <taxon>Verophasmatodea</taxon>
        <taxon>Anareolatae</taxon>
        <taxon>Phasmatidae</taxon>
        <taxon>Eurycanthinae</taxon>
        <taxon>Dryococelus</taxon>
    </lineage>
</organism>
<gene>
    <name evidence="2" type="ORF">PR048_000723</name>
</gene>
<sequence length="790" mass="87066">MRAIEVSMEQRWNESAGKREIPEKTRRPTASSGTMPTCENPDDVPQFTTQKRRCSSLLVSANPRNMIGFACVELQQILWPRSAISSSLFDGICASIQPIATSLFGASKSGCIKPLPHTACLIIPPHIEPGHEQDCGNHHAKQVAEIPSTRPVIGGEYVKQRAPYRPATHWARLSHQAIAKRRAQRWPIAAGGTTKQSREPRRPVNTTEHQRKLLINARNITVFNCRPAFLALEKQLYAWAAVAERIECVAPRRTGFNSQPGHSLIFASGNRTGRCRCSAGFLGDLPFPPPLHSGDAPLSPRFGLIGSQDLCVLGAAQTQQPLYRELQPHTLANWRHLSSYQNGAFVNQSLVTYLSADSSANREPFRQHAEANQTQGQFLEPLVANQRSGTPTSKGTRLTISSLRTRLLCVQTVEPTRIVLGKKNIRPTQRAAGAGTLGSSLVGCTVTQGFPPIDKPGYGSSRAPTRRSCLKRRPSCRPTTGGRSRKDLEMSPRRLTQHSPPVASSKQLTIERHFRCAAGCKLVAVGRRGARDLLLWKLHECVSDQSRLSGSLALDRHATERDVLPRSGGRTLPHKQCAVCPLARSSWTLEPSRVTTPLPDRHTGTVACLFTLIELHSVDSFPRDTKSTALYWILLRRVVRESGKLNEDGIKRQMISRLSSSNCLPTMYRHISSATSANLDRRKREPLLAALARSDLARRYDTEISAVRCPCQQPPLGGKPLATGNVRHDEHLGSPLVDDRPIMNAVKYRVVSGLVWIGMTMVTSITETNRAGVLAVVEIGDSLSICLKRQ</sequence>
<feature type="region of interest" description="Disordered" evidence="1">
    <location>
        <begin position="453"/>
        <end position="504"/>
    </location>
</feature>
<dbReference type="EMBL" id="JARBHB010000001">
    <property type="protein sequence ID" value="KAJ8895391.1"/>
    <property type="molecule type" value="Genomic_DNA"/>
</dbReference>
<feature type="region of interest" description="Disordered" evidence="1">
    <location>
        <begin position="1"/>
        <end position="46"/>
    </location>
</feature>
<evidence type="ECO:0000313" key="3">
    <source>
        <dbReference type="Proteomes" id="UP001159363"/>
    </source>
</evidence>
<evidence type="ECO:0000313" key="2">
    <source>
        <dbReference type="EMBL" id="KAJ8895391.1"/>
    </source>
</evidence>
<proteinExistence type="predicted"/>
<accession>A0ABQ9IFF7</accession>
<name>A0ABQ9IFF7_9NEOP</name>